<dbReference type="PANTHER" id="PTHR35218">
    <property type="entry name" value="RNASE H DOMAIN-CONTAINING PROTEIN"/>
    <property type="match status" value="1"/>
</dbReference>
<sequence length="95" mass="11178">MKILNWNCQGLGPPWTIQNFIELVRLHSPGLVFFSETKSMFSRYQKLKERLNYHGLRVDSNSKSGGLLLLWCKDVEVWIQSYSNNHIDFMVKEDT</sequence>
<dbReference type="SUPFAM" id="SSF56219">
    <property type="entry name" value="DNase I-like"/>
    <property type="match status" value="1"/>
</dbReference>
<dbReference type="Gene3D" id="3.60.10.10">
    <property type="entry name" value="Endonuclease/exonuclease/phosphatase"/>
    <property type="match status" value="1"/>
</dbReference>
<dbReference type="InterPro" id="IPR036691">
    <property type="entry name" value="Endo/exonu/phosph_ase_sf"/>
</dbReference>
<dbReference type="PANTHER" id="PTHR35218:SF9">
    <property type="entry name" value="ENDONUCLEASE_EXONUCLEASE_PHOSPHATASE DOMAIN-CONTAINING PROTEIN"/>
    <property type="match status" value="1"/>
</dbReference>
<protein>
    <submittedName>
        <fullName evidence="1">Uncharacterized protein</fullName>
    </submittedName>
</protein>
<organism evidence="1">
    <name type="scientific">Sesamum radiatum</name>
    <name type="common">Black benniseed</name>
    <dbReference type="NCBI Taxonomy" id="300843"/>
    <lineage>
        <taxon>Eukaryota</taxon>
        <taxon>Viridiplantae</taxon>
        <taxon>Streptophyta</taxon>
        <taxon>Embryophyta</taxon>
        <taxon>Tracheophyta</taxon>
        <taxon>Spermatophyta</taxon>
        <taxon>Magnoliopsida</taxon>
        <taxon>eudicotyledons</taxon>
        <taxon>Gunneridae</taxon>
        <taxon>Pentapetalae</taxon>
        <taxon>asterids</taxon>
        <taxon>lamiids</taxon>
        <taxon>Lamiales</taxon>
        <taxon>Pedaliaceae</taxon>
        <taxon>Sesamum</taxon>
    </lineage>
</organism>
<comment type="caution">
    <text evidence="1">The sequence shown here is derived from an EMBL/GenBank/DDBJ whole genome shotgun (WGS) entry which is preliminary data.</text>
</comment>
<evidence type="ECO:0000313" key="1">
    <source>
        <dbReference type="EMBL" id="KAL0329323.1"/>
    </source>
</evidence>
<dbReference type="AlphaFoldDB" id="A0AAW2MEC6"/>
<reference evidence="1" key="2">
    <citation type="journal article" date="2024" name="Plant">
        <title>Genomic evolution and insights into agronomic trait innovations of Sesamum species.</title>
        <authorList>
            <person name="Miao H."/>
            <person name="Wang L."/>
            <person name="Qu L."/>
            <person name="Liu H."/>
            <person name="Sun Y."/>
            <person name="Le M."/>
            <person name="Wang Q."/>
            <person name="Wei S."/>
            <person name="Zheng Y."/>
            <person name="Lin W."/>
            <person name="Duan Y."/>
            <person name="Cao H."/>
            <person name="Xiong S."/>
            <person name="Wang X."/>
            <person name="Wei L."/>
            <person name="Li C."/>
            <person name="Ma Q."/>
            <person name="Ju M."/>
            <person name="Zhao R."/>
            <person name="Li G."/>
            <person name="Mu C."/>
            <person name="Tian Q."/>
            <person name="Mei H."/>
            <person name="Zhang T."/>
            <person name="Gao T."/>
            <person name="Zhang H."/>
        </authorList>
    </citation>
    <scope>NUCLEOTIDE SEQUENCE</scope>
    <source>
        <strain evidence="1">G02</strain>
    </source>
</reference>
<dbReference type="EMBL" id="JACGWJ010000022">
    <property type="protein sequence ID" value="KAL0329323.1"/>
    <property type="molecule type" value="Genomic_DNA"/>
</dbReference>
<accession>A0AAW2MEC6</accession>
<name>A0AAW2MEC6_SESRA</name>
<reference evidence="1" key="1">
    <citation type="submission" date="2020-06" db="EMBL/GenBank/DDBJ databases">
        <authorList>
            <person name="Li T."/>
            <person name="Hu X."/>
            <person name="Zhang T."/>
            <person name="Song X."/>
            <person name="Zhang H."/>
            <person name="Dai N."/>
            <person name="Sheng W."/>
            <person name="Hou X."/>
            <person name="Wei L."/>
        </authorList>
    </citation>
    <scope>NUCLEOTIDE SEQUENCE</scope>
    <source>
        <strain evidence="1">G02</strain>
        <tissue evidence="1">Leaf</tissue>
    </source>
</reference>
<gene>
    <name evidence="1" type="ORF">Sradi_4919000</name>
</gene>
<proteinExistence type="predicted"/>